<dbReference type="Proteomes" id="UP001597042">
    <property type="component" value="Unassembled WGS sequence"/>
</dbReference>
<evidence type="ECO:0000313" key="2">
    <source>
        <dbReference type="EMBL" id="MFD0782165.1"/>
    </source>
</evidence>
<sequence>MEILRHIVVFVHITGFALLFGGWAVEAFSRRFRINTVMNWGLVIAAVAGLALAAPWGISYDLNYAKIGTKLVVLLAIGALMGIGGARARKGDGTVAPGLFWTIGILTLLNAGLAVIWR</sequence>
<feature type="transmembrane region" description="Helical" evidence="1">
    <location>
        <begin position="98"/>
        <end position="117"/>
    </location>
</feature>
<accession>A0ABW2ZUG8</accession>
<feature type="transmembrane region" description="Helical" evidence="1">
    <location>
        <begin position="37"/>
        <end position="58"/>
    </location>
</feature>
<keyword evidence="1" id="KW-0812">Transmembrane</keyword>
<dbReference type="EMBL" id="JBHTIM010000001">
    <property type="protein sequence ID" value="MFD0782165.1"/>
    <property type="molecule type" value="Genomic_DNA"/>
</dbReference>
<evidence type="ECO:0000313" key="3">
    <source>
        <dbReference type="Proteomes" id="UP001597042"/>
    </source>
</evidence>
<keyword evidence="1" id="KW-0472">Membrane</keyword>
<dbReference type="RefSeq" id="WP_378753519.1">
    <property type="nucleotide sequence ID" value="NZ_JBHSSV010000016.1"/>
</dbReference>
<organism evidence="2 3">
    <name type="scientific">Microbacterium koreense</name>
    <dbReference type="NCBI Taxonomy" id="323761"/>
    <lineage>
        <taxon>Bacteria</taxon>
        <taxon>Bacillati</taxon>
        <taxon>Actinomycetota</taxon>
        <taxon>Actinomycetes</taxon>
        <taxon>Micrococcales</taxon>
        <taxon>Microbacteriaceae</taxon>
        <taxon>Microbacterium</taxon>
    </lineage>
</organism>
<gene>
    <name evidence="2" type="ORF">ACFQZV_12755</name>
</gene>
<feature type="transmembrane region" description="Helical" evidence="1">
    <location>
        <begin position="6"/>
        <end position="25"/>
    </location>
</feature>
<keyword evidence="1" id="KW-1133">Transmembrane helix</keyword>
<name>A0ABW2ZUG8_9MICO</name>
<reference evidence="3" key="1">
    <citation type="journal article" date="2019" name="Int. J. Syst. Evol. Microbiol.">
        <title>The Global Catalogue of Microorganisms (GCM) 10K type strain sequencing project: providing services to taxonomists for standard genome sequencing and annotation.</title>
        <authorList>
            <consortium name="The Broad Institute Genomics Platform"/>
            <consortium name="The Broad Institute Genome Sequencing Center for Infectious Disease"/>
            <person name="Wu L."/>
            <person name="Ma J."/>
        </authorList>
    </citation>
    <scope>NUCLEOTIDE SEQUENCE [LARGE SCALE GENOMIC DNA]</scope>
    <source>
        <strain evidence="3">CCUG 50754</strain>
    </source>
</reference>
<comment type="caution">
    <text evidence="2">The sequence shown here is derived from an EMBL/GenBank/DDBJ whole genome shotgun (WGS) entry which is preliminary data.</text>
</comment>
<evidence type="ECO:0000256" key="1">
    <source>
        <dbReference type="SAM" id="Phobius"/>
    </source>
</evidence>
<protein>
    <submittedName>
        <fullName evidence="2">Fe-S protein</fullName>
    </submittedName>
</protein>
<proteinExistence type="predicted"/>
<feature type="transmembrane region" description="Helical" evidence="1">
    <location>
        <begin position="64"/>
        <end position="86"/>
    </location>
</feature>
<keyword evidence="3" id="KW-1185">Reference proteome</keyword>